<evidence type="ECO:0000256" key="8">
    <source>
        <dbReference type="PROSITE-ProRule" id="PRU01360"/>
    </source>
</evidence>
<dbReference type="PANTHER" id="PTHR47234">
    <property type="match status" value="1"/>
</dbReference>
<evidence type="ECO:0000259" key="11">
    <source>
        <dbReference type="Pfam" id="PF07715"/>
    </source>
</evidence>
<keyword evidence="3 8" id="KW-1134">Transmembrane beta strand</keyword>
<sequence length="968" mass="102552">MSLLAIGQAQFAYAQDDDAGQEIIVTGTNIRGAPVIGSPIQTMDATAIAKSGRATLADLMRDLPVNFAGGVANPDGNRGGQDSSSAAANLTGGAGINLRGLGSLSTLVLVNGRRVALSGQFGDFVDISNIPTNAIERIEILQDGASAVYGSDAVGGVANIVLKKRQKGFDASGRIGAATRGGEMEYQGGISYGRNWNSGGFVVGYEYNRRANVLANDRGFKGGNLSSYGGVSWPAYTSRAGAAANIFSGNAAYNGAVAYTVPQGDGTGLTIADLTPTTGGIGNSFDPWNDVDIVPEMERHSLFAAFDQGVSDSLTLRVDGRYTHRKGKYNLGYLAYYGTVPTSNPAYISGVTNNFGVLIDDLVQERKVKVDSLALNAGSSWSFAPTWAMDLGVSYSQERQNRYQTALRDSNVIEKLSTGASAPSSVACSLMGTVATPATAAQAYCNSLGYETWNPYSTEPLSDTLYNQLVGYEDLTFTSRVLQATLKVDGSLIDLPGGAFKVATGIDWRREKIDGELTFNYRSIDDTTVPYGATTQNVFAAFGELSLPLFSRRNAIRGIVNLDFSVALRHERSNDLSGFRTTNPKFGFRYAPVEGFNLRGSWGTSFHTPPMRYQFTGVQPVNGGNAIFYANSFYTAPCTTTLVTLNGYSGTPGGSGNCSFTGMVVAGGTSAKLKPEKASSWSLGFDIESPQLPNFRASVNYYHIKIKDRLVRITSGSLASILSSYFATGSSPYISNLDFDPDDAVVQALMDDPRFTGLSGPGPTRTASQIQAIIYATQMNLASLRMDGFDLAASYGFDVGGIGRLSLFGNGTIVSSYDVQSTPGGAYESKLGVYESTGNPVNFRGRAGVEWISGGFSAQGTVNHTASYKCRAGGCYVASSTGAPTVNTQDLRIGSWNTFDLRLSYAFPDGGGVLGRTRLTLGATNLFDKDPPFVDTGRIVSGNAAEVYDASNATIYGRTVSLTVNKSF</sequence>
<dbReference type="AlphaFoldDB" id="A0A7U4LGD2"/>
<evidence type="ECO:0000313" key="12">
    <source>
        <dbReference type="EMBL" id="AJP73449.1"/>
    </source>
</evidence>
<dbReference type="InterPro" id="IPR039426">
    <property type="entry name" value="TonB-dep_rcpt-like"/>
</dbReference>
<evidence type="ECO:0000256" key="9">
    <source>
        <dbReference type="RuleBase" id="RU003357"/>
    </source>
</evidence>
<protein>
    <recommendedName>
        <fullName evidence="14">TonB-dependent receptor</fullName>
    </recommendedName>
</protein>
<dbReference type="PANTHER" id="PTHR47234:SF1">
    <property type="entry name" value="TONB-DEPENDENT RECEPTOR"/>
    <property type="match status" value="1"/>
</dbReference>
<dbReference type="Pfam" id="PF00593">
    <property type="entry name" value="TonB_dep_Rec_b-barrel"/>
    <property type="match status" value="1"/>
</dbReference>
<dbReference type="PROSITE" id="PS52016">
    <property type="entry name" value="TONB_DEPENDENT_REC_3"/>
    <property type="match status" value="1"/>
</dbReference>
<evidence type="ECO:0000256" key="3">
    <source>
        <dbReference type="ARBA" id="ARBA00022452"/>
    </source>
</evidence>
<feature type="domain" description="TonB-dependent receptor plug" evidence="11">
    <location>
        <begin position="38"/>
        <end position="157"/>
    </location>
</feature>
<dbReference type="Gene3D" id="2.170.130.10">
    <property type="entry name" value="TonB-dependent receptor, plug domain"/>
    <property type="match status" value="1"/>
</dbReference>
<comment type="subcellular location">
    <subcellularLocation>
        <location evidence="1 8">Cell outer membrane</location>
        <topology evidence="1 8">Multi-pass membrane protein</topology>
    </subcellularLocation>
</comment>
<evidence type="ECO:0000313" key="13">
    <source>
        <dbReference type="Proteomes" id="UP000032300"/>
    </source>
</evidence>
<evidence type="ECO:0000259" key="10">
    <source>
        <dbReference type="Pfam" id="PF00593"/>
    </source>
</evidence>
<keyword evidence="4 8" id="KW-0812">Transmembrane</keyword>
<feature type="domain" description="TonB-dependent receptor-like beta-barrel" evidence="10">
    <location>
        <begin position="347"/>
        <end position="926"/>
    </location>
</feature>
<dbReference type="EMBL" id="CP010836">
    <property type="protein sequence ID" value="AJP73449.1"/>
    <property type="molecule type" value="Genomic_DNA"/>
</dbReference>
<evidence type="ECO:0000256" key="7">
    <source>
        <dbReference type="ARBA" id="ARBA00023237"/>
    </source>
</evidence>
<evidence type="ECO:0008006" key="14">
    <source>
        <dbReference type="Google" id="ProtNLM"/>
    </source>
</evidence>
<keyword evidence="13" id="KW-1185">Reference proteome</keyword>
<proteinExistence type="inferred from homology"/>
<name>A0A7U4LGD2_9SPHN</name>
<reference evidence="12 13" key="2">
    <citation type="submission" date="2015-02" db="EMBL/GenBank/DDBJ databases">
        <title>The complete genome of Sphingomonas hengshuiensis sp. WHSC-8 isolated from soil of Hengshui Lake.</title>
        <authorList>
            <person name="Wei S."/>
            <person name="Guo J."/>
            <person name="Su C."/>
            <person name="Wu R."/>
            <person name="Zhang Z."/>
            <person name="Liang K."/>
            <person name="Li H."/>
            <person name="Wang T."/>
            <person name="Liu H."/>
            <person name="Zhang C."/>
            <person name="Li Z."/>
            <person name="Wang Q."/>
            <person name="Meng J."/>
        </authorList>
    </citation>
    <scope>NUCLEOTIDE SEQUENCE [LARGE SCALE GENOMIC DNA]</scope>
    <source>
        <strain evidence="12 13">WHSC-8</strain>
    </source>
</reference>
<dbReference type="InterPro" id="IPR012910">
    <property type="entry name" value="Plug_dom"/>
</dbReference>
<evidence type="ECO:0000256" key="6">
    <source>
        <dbReference type="ARBA" id="ARBA00023136"/>
    </source>
</evidence>
<dbReference type="Proteomes" id="UP000032300">
    <property type="component" value="Chromosome"/>
</dbReference>
<keyword evidence="7 8" id="KW-0998">Cell outer membrane</keyword>
<organism evidence="12 13">
    <name type="scientific">Sphingomonas hengshuiensis</name>
    <dbReference type="NCBI Taxonomy" id="1609977"/>
    <lineage>
        <taxon>Bacteria</taxon>
        <taxon>Pseudomonadati</taxon>
        <taxon>Pseudomonadota</taxon>
        <taxon>Alphaproteobacteria</taxon>
        <taxon>Sphingomonadales</taxon>
        <taxon>Sphingomonadaceae</taxon>
        <taxon>Sphingomonas</taxon>
    </lineage>
</organism>
<keyword evidence="2 8" id="KW-0813">Transport</keyword>
<evidence type="ECO:0000256" key="1">
    <source>
        <dbReference type="ARBA" id="ARBA00004571"/>
    </source>
</evidence>
<dbReference type="GO" id="GO:0009279">
    <property type="term" value="C:cell outer membrane"/>
    <property type="evidence" value="ECO:0007669"/>
    <property type="project" value="UniProtKB-SubCell"/>
</dbReference>
<dbReference type="Gene3D" id="2.40.170.20">
    <property type="entry name" value="TonB-dependent receptor, beta-barrel domain"/>
    <property type="match status" value="1"/>
</dbReference>
<dbReference type="InterPro" id="IPR000531">
    <property type="entry name" value="Beta-barrel_TonB"/>
</dbReference>
<reference evidence="12 13" key="1">
    <citation type="journal article" date="2015" name="Int. J. Syst. Evol. Microbiol.">
        <title>Sphingomonas hengshuiensis sp. nov., isolated from lake wetland.</title>
        <authorList>
            <person name="Wei S."/>
            <person name="Wang T."/>
            <person name="Liu H."/>
            <person name="Zhang C."/>
            <person name="Guo J."/>
            <person name="Wang Q."/>
            <person name="Liang K."/>
            <person name="Zhang Z."/>
        </authorList>
    </citation>
    <scope>NUCLEOTIDE SEQUENCE [LARGE SCALE GENOMIC DNA]</scope>
    <source>
        <strain evidence="12 13">WHSC-8</strain>
    </source>
</reference>
<gene>
    <name evidence="12" type="ORF">TS85_19145</name>
</gene>
<dbReference type="InterPro" id="IPR036942">
    <property type="entry name" value="Beta-barrel_TonB_sf"/>
</dbReference>
<dbReference type="SUPFAM" id="SSF56935">
    <property type="entry name" value="Porins"/>
    <property type="match status" value="1"/>
</dbReference>
<dbReference type="Pfam" id="PF07715">
    <property type="entry name" value="Plug"/>
    <property type="match status" value="1"/>
</dbReference>
<evidence type="ECO:0000256" key="2">
    <source>
        <dbReference type="ARBA" id="ARBA00022448"/>
    </source>
</evidence>
<evidence type="ECO:0000256" key="4">
    <source>
        <dbReference type="ARBA" id="ARBA00022692"/>
    </source>
</evidence>
<dbReference type="KEGG" id="sphi:TS85_19145"/>
<dbReference type="InterPro" id="IPR037066">
    <property type="entry name" value="Plug_dom_sf"/>
</dbReference>
<evidence type="ECO:0000256" key="5">
    <source>
        <dbReference type="ARBA" id="ARBA00023077"/>
    </source>
</evidence>
<keyword evidence="6 8" id="KW-0472">Membrane</keyword>
<comment type="similarity">
    <text evidence="8 9">Belongs to the TonB-dependent receptor family.</text>
</comment>
<keyword evidence="5 9" id="KW-0798">TonB box</keyword>
<accession>A0A7U4LGD2</accession>